<reference evidence="4 5" key="1">
    <citation type="submission" date="2019-01" db="EMBL/GenBank/DDBJ databases">
        <title>Complete genome sequencing of Aequorivita sp. H23M31.</title>
        <authorList>
            <person name="Bae J.-W."/>
        </authorList>
    </citation>
    <scope>NUCLEOTIDE SEQUENCE [LARGE SCALE GENOMIC DNA]</scope>
    <source>
        <strain evidence="4 5">H23M31</strain>
    </source>
</reference>
<dbReference type="Pfam" id="PF01841">
    <property type="entry name" value="Transglut_core"/>
    <property type="match status" value="1"/>
</dbReference>
<keyword evidence="2" id="KW-0732">Signal</keyword>
<gene>
    <name evidence="4" type="ORF">EI546_07730</name>
</gene>
<protein>
    <submittedName>
        <fullName evidence="4">DUF3857 domain-containing protein</fullName>
    </submittedName>
</protein>
<keyword evidence="1" id="KW-0175">Coiled coil</keyword>
<feature type="domain" description="Transglutaminase-like" evidence="3">
    <location>
        <begin position="323"/>
        <end position="391"/>
    </location>
</feature>
<dbReference type="Gene3D" id="3.10.620.30">
    <property type="match status" value="1"/>
</dbReference>
<evidence type="ECO:0000256" key="1">
    <source>
        <dbReference type="SAM" id="Coils"/>
    </source>
</evidence>
<dbReference type="RefSeq" id="WP_128250005.1">
    <property type="nucleotide sequence ID" value="NZ_CP034951.1"/>
</dbReference>
<proteinExistence type="predicted"/>
<dbReference type="InterPro" id="IPR002931">
    <property type="entry name" value="Transglutaminase-like"/>
</dbReference>
<evidence type="ECO:0000259" key="3">
    <source>
        <dbReference type="Pfam" id="PF01841"/>
    </source>
</evidence>
<dbReference type="Proteomes" id="UP000285517">
    <property type="component" value="Chromosome"/>
</dbReference>
<dbReference type="KEGG" id="aev:EI546_07730"/>
<dbReference type="Gene3D" id="2.60.120.1130">
    <property type="match status" value="1"/>
</dbReference>
<feature type="signal peptide" evidence="2">
    <location>
        <begin position="1"/>
        <end position="20"/>
    </location>
</feature>
<keyword evidence="5" id="KW-1185">Reference proteome</keyword>
<evidence type="ECO:0000313" key="4">
    <source>
        <dbReference type="EMBL" id="QAA81621.1"/>
    </source>
</evidence>
<dbReference type="AlphaFoldDB" id="A0A410G306"/>
<dbReference type="Gene3D" id="2.60.40.3140">
    <property type="match status" value="1"/>
</dbReference>
<sequence>MKIKLLTAVLFLAIFGVLNAQNYKFGKVSKDELLQKEHPTDPTADAAILYRETKSEFQYSQDSGWTLVTDYFERIKIYTKEGFEYANATVDLFKDTSSEDKLRGLKGYTYYLSEDGKVRDVKLQNDGVFEEKTTKYLTQTKITMPDVREGCIIEYKYSISSPFILSIDEFRLQETIPVDKVSVLFKSPEYFIFKNHQRGWIPFKIDTETRERVMVFNQTSQDLSGFGAIGIPKTSSREVRFKENSYIIELNSVPALKEEAFSGNLSNYTTALQFELSYINMPGSSKSYATTWEDVSNTIYNRSEFGSELQRNNYFEKDIDALLSGVTMPEEKIEKIYYYVLNKMNWNGYNGFYTNEGVKNAYKKGSGNVGDINLMLVAMLRYANLDANPVLISTKSHGIPLFPTINGFNYVIASVVLPKGTILLDATQKDAEIGVLKSSVINGDGRLIKKDGFSTWVSLRSHIPAVRSTMLNATLQPDLSVRGRTQNRFTGNFAFQYRSKFKILNTESQIKELEKKLKQTELSNHSFENLDKLGQPVSLEYDFESTHGIENVAGKLYISPMLYLATQENPFKAEKREYPIDFGFPLRDRYIVNIALPEGYKVESIPENVAFSWGENLGSYRYLISQTGNNLQLSVEFAINESLIGANDYDGLKKFFELLIAKENEKIVLSKA</sequence>
<feature type="coiled-coil region" evidence="1">
    <location>
        <begin position="503"/>
        <end position="530"/>
    </location>
</feature>
<feature type="chain" id="PRO_5019345819" evidence="2">
    <location>
        <begin position="21"/>
        <end position="672"/>
    </location>
</feature>
<accession>A0A410G306</accession>
<organism evidence="4 5">
    <name type="scientific">Aequorivita ciconiae</name>
    <dbReference type="NCBI Taxonomy" id="2494375"/>
    <lineage>
        <taxon>Bacteria</taxon>
        <taxon>Pseudomonadati</taxon>
        <taxon>Bacteroidota</taxon>
        <taxon>Flavobacteriia</taxon>
        <taxon>Flavobacteriales</taxon>
        <taxon>Flavobacteriaceae</taxon>
        <taxon>Aequorivita</taxon>
    </lineage>
</organism>
<evidence type="ECO:0000313" key="5">
    <source>
        <dbReference type="Proteomes" id="UP000285517"/>
    </source>
</evidence>
<dbReference type="OrthoDB" id="98874at2"/>
<evidence type="ECO:0000256" key="2">
    <source>
        <dbReference type="SAM" id="SignalP"/>
    </source>
</evidence>
<dbReference type="EMBL" id="CP034951">
    <property type="protein sequence ID" value="QAA81621.1"/>
    <property type="molecule type" value="Genomic_DNA"/>
</dbReference>
<name>A0A410G306_9FLAO</name>